<reference evidence="7" key="1">
    <citation type="submission" date="2019-07" db="EMBL/GenBank/DDBJ databases">
        <title>Annotation for the trematode Paragonimus miyazaki's.</title>
        <authorList>
            <person name="Choi Y.-J."/>
        </authorList>
    </citation>
    <scope>NUCLEOTIDE SEQUENCE</scope>
    <source>
        <strain evidence="7">Japan</strain>
    </source>
</reference>
<dbReference type="Pfam" id="PF00002">
    <property type="entry name" value="7tm_2"/>
    <property type="match status" value="1"/>
</dbReference>
<feature type="transmembrane region" description="Helical" evidence="5">
    <location>
        <begin position="214"/>
        <end position="233"/>
    </location>
</feature>
<dbReference type="PANTHER" id="PTHR45620:SF17">
    <property type="entry name" value="PDF RECEPTOR"/>
    <property type="match status" value="1"/>
</dbReference>
<evidence type="ECO:0000256" key="1">
    <source>
        <dbReference type="ARBA" id="ARBA00004141"/>
    </source>
</evidence>
<comment type="caution">
    <text evidence="7">The sequence shown here is derived from an EMBL/GenBank/DDBJ whole genome shotgun (WGS) entry which is preliminary data.</text>
</comment>
<keyword evidence="2 5" id="KW-0812">Transmembrane</keyword>
<dbReference type="GO" id="GO:0005886">
    <property type="term" value="C:plasma membrane"/>
    <property type="evidence" value="ECO:0007669"/>
    <property type="project" value="TreeGrafter"/>
</dbReference>
<dbReference type="OrthoDB" id="5967113at2759"/>
<feature type="transmembrane region" description="Helical" evidence="5">
    <location>
        <begin position="136"/>
        <end position="162"/>
    </location>
</feature>
<keyword evidence="3 5" id="KW-1133">Transmembrane helix</keyword>
<dbReference type="AlphaFoldDB" id="A0A8S9ZCQ5"/>
<dbReference type="GO" id="GO:0007166">
    <property type="term" value="P:cell surface receptor signaling pathway"/>
    <property type="evidence" value="ECO:0007669"/>
    <property type="project" value="InterPro"/>
</dbReference>
<name>A0A8S9ZCQ5_9TREM</name>
<evidence type="ECO:0000256" key="2">
    <source>
        <dbReference type="ARBA" id="ARBA00022692"/>
    </source>
</evidence>
<keyword evidence="4 5" id="KW-0472">Membrane</keyword>
<feature type="transmembrane region" description="Helical" evidence="5">
    <location>
        <begin position="95"/>
        <end position="116"/>
    </location>
</feature>
<dbReference type="InterPro" id="IPR050332">
    <property type="entry name" value="GPCR_2"/>
</dbReference>
<evidence type="ECO:0000256" key="5">
    <source>
        <dbReference type="SAM" id="Phobius"/>
    </source>
</evidence>
<feature type="domain" description="G-protein coupled receptors family 2 profile 2" evidence="6">
    <location>
        <begin position="57"/>
        <end position="234"/>
    </location>
</feature>
<dbReference type="PROSITE" id="PS50261">
    <property type="entry name" value="G_PROTEIN_RECEP_F2_4"/>
    <property type="match status" value="1"/>
</dbReference>
<evidence type="ECO:0000313" key="7">
    <source>
        <dbReference type="EMBL" id="KAF7262327.1"/>
    </source>
</evidence>
<accession>A0A8S9ZCQ5</accession>
<dbReference type="Gene3D" id="1.20.1070.10">
    <property type="entry name" value="Rhodopsin 7-helix transmembrane proteins"/>
    <property type="match status" value="1"/>
</dbReference>
<keyword evidence="8" id="KW-1185">Reference proteome</keyword>
<dbReference type="InterPro" id="IPR017981">
    <property type="entry name" value="GPCR_2-like_7TM"/>
</dbReference>
<dbReference type="PRINTS" id="PR00249">
    <property type="entry name" value="GPCRSECRETIN"/>
</dbReference>
<protein>
    <recommendedName>
        <fullName evidence="6">G-protein coupled receptors family 2 profile 2 domain-containing protein</fullName>
    </recommendedName>
</protein>
<dbReference type="GO" id="GO:0008528">
    <property type="term" value="F:G protein-coupled peptide receptor activity"/>
    <property type="evidence" value="ECO:0007669"/>
    <property type="project" value="TreeGrafter"/>
</dbReference>
<organism evidence="7 8">
    <name type="scientific">Paragonimus skrjabini miyazakii</name>
    <dbReference type="NCBI Taxonomy" id="59628"/>
    <lineage>
        <taxon>Eukaryota</taxon>
        <taxon>Metazoa</taxon>
        <taxon>Spiralia</taxon>
        <taxon>Lophotrochozoa</taxon>
        <taxon>Platyhelminthes</taxon>
        <taxon>Trematoda</taxon>
        <taxon>Digenea</taxon>
        <taxon>Plagiorchiida</taxon>
        <taxon>Troglotremata</taxon>
        <taxon>Troglotrematidae</taxon>
        <taxon>Paragonimus</taxon>
    </lineage>
</organism>
<evidence type="ECO:0000259" key="6">
    <source>
        <dbReference type="PROSITE" id="PS50261"/>
    </source>
</evidence>
<dbReference type="InterPro" id="IPR000832">
    <property type="entry name" value="GPCR_2_secretin-like"/>
</dbReference>
<feature type="transmembrane region" description="Helical" evidence="5">
    <location>
        <begin position="182"/>
        <end position="199"/>
    </location>
</feature>
<dbReference type="Proteomes" id="UP000822476">
    <property type="component" value="Unassembled WGS sequence"/>
</dbReference>
<comment type="subcellular location">
    <subcellularLocation>
        <location evidence="1">Membrane</location>
        <topology evidence="1">Multi-pass membrane protein</topology>
    </subcellularLocation>
</comment>
<feature type="transmembrane region" description="Helical" evidence="5">
    <location>
        <begin position="53"/>
        <end position="75"/>
    </location>
</feature>
<evidence type="ECO:0000256" key="3">
    <source>
        <dbReference type="ARBA" id="ARBA00022989"/>
    </source>
</evidence>
<dbReference type="GO" id="GO:0007188">
    <property type="term" value="P:adenylate cyclase-modulating G protein-coupled receptor signaling pathway"/>
    <property type="evidence" value="ECO:0007669"/>
    <property type="project" value="TreeGrafter"/>
</dbReference>
<evidence type="ECO:0000313" key="8">
    <source>
        <dbReference type="Proteomes" id="UP000822476"/>
    </source>
</evidence>
<evidence type="ECO:0000256" key="4">
    <source>
        <dbReference type="ARBA" id="ARBA00023136"/>
    </source>
</evidence>
<gene>
    <name evidence="7" type="ORF">EG68_00368</name>
</gene>
<dbReference type="EMBL" id="JTDE01000102">
    <property type="protein sequence ID" value="KAF7262327.1"/>
    <property type="molecule type" value="Genomic_DNA"/>
</dbReference>
<sequence>MEAFAQVVITSFSIYDHLQPTELRWNQSDVEFQEPSLAMNVTRNNASYTSYTLVYNLVIVLWEFGQTSVLIWTFVEALHIHKLIVVTVFPGPFDLRPYTFAAWTSALLITTVWLIFWSQYTRPFMVWSIYVFHWTYHILSGIRMTIIAINFVLLLNVIAVFVRRLRANETPEIQQLKKATKAIVLLTPLLGLTNFVGLIREPLDPIGFFVVNGLRRLILCWQGFLVAIYYCFLNRQVRSQLRRSMAKFKLMHRTPTISNHSNTMRMGMSRLPTAISSRPEAALDT</sequence>
<proteinExistence type="predicted"/>
<dbReference type="PANTHER" id="PTHR45620">
    <property type="entry name" value="PDF RECEPTOR-LIKE PROTEIN-RELATED"/>
    <property type="match status" value="1"/>
</dbReference>